<feature type="transmembrane region" description="Helical" evidence="1">
    <location>
        <begin position="192"/>
        <end position="214"/>
    </location>
</feature>
<dbReference type="AlphaFoldDB" id="A0A951PRI9"/>
<sequence length="463" mass="51336">MSSPQALLVTLCWIPAVLYIFMRFPPQRAVIVSFIVAWLYLPVVNIALPGIPDLSKMSATCYGVLLATLLFDAGRITSFKPGWLDLPMLIWCFCPFASSMANGLGAYDGFSAALDQTVTWGVPYFLGRIYLNNLAGVRQLAVGVFVGGLSYVPFCLIESRLSPQMHQWVYGYHASVDFTQAYRLGGYRPTVFMNHGLAVGAWMMAATLAGIWLWKTGTIKQLWDIPMNWLVITLLITFVLCRSTGAYALLVIGLVLIFLSNWLRTALPVLLVLLSMCIYLYINSMTETYFTDQLVTVMSKVFPEDRVSSAEFRFNNEEILADKARQSLVFGWGGYGRNRVYERNWAGELVDITVTDSLWIIAFGVNGIVGLSSLTASMLLPVASLFVLRYPASTWSHRKIAPVAVLALVLALYMLDCILNAMINPIFALTSGGISGLVLSDTATNQVTRKRSSVSRRSLAQQR</sequence>
<feature type="transmembrane region" description="Helical" evidence="1">
    <location>
        <begin position="266"/>
        <end position="282"/>
    </location>
</feature>
<comment type="caution">
    <text evidence="2">The sequence shown here is derived from an EMBL/GenBank/DDBJ whole genome shotgun (WGS) entry which is preliminary data.</text>
</comment>
<organism evidence="2 3">
    <name type="scientific">Symplocastrum torsivum CPER-KK1</name>
    <dbReference type="NCBI Taxonomy" id="450513"/>
    <lineage>
        <taxon>Bacteria</taxon>
        <taxon>Bacillati</taxon>
        <taxon>Cyanobacteriota</taxon>
        <taxon>Cyanophyceae</taxon>
        <taxon>Oscillatoriophycideae</taxon>
        <taxon>Oscillatoriales</taxon>
        <taxon>Microcoleaceae</taxon>
        <taxon>Symplocastrum</taxon>
    </lineage>
</organism>
<keyword evidence="2" id="KW-0436">Ligase</keyword>
<dbReference type="GO" id="GO:0016874">
    <property type="term" value="F:ligase activity"/>
    <property type="evidence" value="ECO:0007669"/>
    <property type="project" value="UniProtKB-KW"/>
</dbReference>
<evidence type="ECO:0000256" key="1">
    <source>
        <dbReference type="SAM" id="Phobius"/>
    </source>
</evidence>
<gene>
    <name evidence="2" type="ORF">KME25_24245</name>
</gene>
<dbReference type="EMBL" id="JAHHIF010000043">
    <property type="protein sequence ID" value="MBW4547524.1"/>
    <property type="molecule type" value="Genomic_DNA"/>
</dbReference>
<keyword evidence="1" id="KW-0472">Membrane</keyword>
<keyword evidence="1" id="KW-1133">Transmembrane helix</keyword>
<evidence type="ECO:0000313" key="3">
    <source>
        <dbReference type="Proteomes" id="UP000753908"/>
    </source>
</evidence>
<keyword evidence="1" id="KW-0812">Transmembrane</keyword>
<evidence type="ECO:0000313" key="2">
    <source>
        <dbReference type="EMBL" id="MBW4547524.1"/>
    </source>
</evidence>
<feature type="transmembrane region" description="Helical" evidence="1">
    <location>
        <begin position="29"/>
        <end position="48"/>
    </location>
</feature>
<feature type="transmembrane region" description="Helical" evidence="1">
    <location>
        <begin position="6"/>
        <end position="22"/>
    </location>
</feature>
<reference evidence="2" key="2">
    <citation type="journal article" date="2022" name="Microbiol. Resour. Announc.">
        <title>Metagenome Sequencing to Explore Phylogenomics of Terrestrial Cyanobacteria.</title>
        <authorList>
            <person name="Ward R.D."/>
            <person name="Stajich J.E."/>
            <person name="Johansen J.R."/>
            <person name="Huntemann M."/>
            <person name="Clum A."/>
            <person name="Foster B."/>
            <person name="Foster B."/>
            <person name="Roux S."/>
            <person name="Palaniappan K."/>
            <person name="Varghese N."/>
            <person name="Mukherjee S."/>
            <person name="Reddy T.B.K."/>
            <person name="Daum C."/>
            <person name="Copeland A."/>
            <person name="Chen I.A."/>
            <person name="Ivanova N.N."/>
            <person name="Kyrpides N.C."/>
            <person name="Shapiro N."/>
            <person name="Eloe-Fadrosh E.A."/>
            <person name="Pietrasiak N."/>
        </authorList>
    </citation>
    <scope>NUCLEOTIDE SEQUENCE</scope>
    <source>
        <strain evidence="2">CPER-KK1</strain>
    </source>
</reference>
<feature type="transmembrane region" description="Helical" evidence="1">
    <location>
        <begin position="229"/>
        <end position="259"/>
    </location>
</feature>
<dbReference type="Proteomes" id="UP000753908">
    <property type="component" value="Unassembled WGS sequence"/>
</dbReference>
<feature type="transmembrane region" description="Helical" evidence="1">
    <location>
        <begin position="140"/>
        <end position="157"/>
    </location>
</feature>
<feature type="transmembrane region" description="Helical" evidence="1">
    <location>
        <begin position="358"/>
        <end position="388"/>
    </location>
</feature>
<name>A0A951PRI9_9CYAN</name>
<proteinExistence type="predicted"/>
<reference evidence="2" key="1">
    <citation type="submission" date="2021-05" db="EMBL/GenBank/DDBJ databases">
        <authorList>
            <person name="Pietrasiak N."/>
            <person name="Ward R."/>
            <person name="Stajich J.E."/>
            <person name="Kurbessoian T."/>
        </authorList>
    </citation>
    <scope>NUCLEOTIDE SEQUENCE</scope>
    <source>
        <strain evidence="2">CPER-KK1</strain>
    </source>
</reference>
<protein>
    <submittedName>
        <fullName evidence="2">O-antigen ligase domain-containing protein</fullName>
    </submittedName>
</protein>
<accession>A0A951PRI9</accession>
<feature type="transmembrane region" description="Helical" evidence="1">
    <location>
        <begin position="400"/>
        <end position="423"/>
    </location>
</feature>